<dbReference type="SUPFAM" id="SSF51430">
    <property type="entry name" value="NAD(P)-linked oxidoreductase"/>
    <property type="match status" value="1"/>
</dbReference>
<evidence type="ECO:0000256" key="2">
    <source>
        <dbReference type="ARBA" id="ARBA00023002"/>
    </source>
</evidence>
<dbReference type="Gene3D" id="3.20.20.100">
    <property type="entry name" value="NADP-dependent oxidoreductase domain"/>
    <property type="match status" value="1"/>
</dbReference>
<protein>
    <submittedName>
        <fullName evidence="7">Aldo/keto reductase</fullName>
    </submittedName>
</protein>
<dbReference type="PIRSF" id="PIRSF000097">
    <property type="entry name" value="AKR"/>
    <property type="match status" value="1"/>
</dbReference>
<reference evidence="7 8" key="1">
    <citation type="submission" date="2019-04" db="EMBL/GenBank/DDBJ databases">
        <title>Microbes associate with the intestines of laboratory mice.</title>
        <authorList>
            <person name="Navarre W."/>
            <person name="Wong E."/>
            <person name="Huang K."/>
            <person name="Tropini C."/>
            <person name="Ng K."/>
            <person name="Yu B."/>
        </authorList>
    </citation>
    <scope>NUCLEOTIDE SEQUENCE [LARGE SCALE GENOMIC DNA]</scope>
    <source>
        <strain evidence="7 8">NM61_E11</strain>
    </source>
</reference>
<evidence type="ECO:0000256" key="3">
    <source>
        <dbReference type="PIRSR" id="PIRSR000097-1"/>
    </source>
</evidence>
<evidence type="ECO:0000313" key="7">
    <source>
        <dbReference type="EMBL" id="TGY17716.1"/>
    </source>
</evidence>
<comment type="similarity">
    <text evidence="1">Belongs to the aldo/keto reductase family.</text>
</comment>
<dbReference type="Proteomes" id="UP000309117">
    <property type="component" value="Unassembled WGS sequence"/>
</dbReference>
<accession>A0A4S2BRA5</accession>
<dbReference type="InterPro" id="IPR036812">
    <property type="entry name" value="NAD(P)_OxRdtase_dom_sf"/>
</dbReference>
<dbReference type="GO" id="GO:0016616">
    <property type="term" value="F:oxidoreductase activity, acting on the CH-OH group of donors, NAD or NADP as acceptor"/>
    <property type="evidence" value="ECO:0007669"/>
    <property type="project" value="UniProtKB-ARBA"/>
</dbReference>
<dbReference type="Pfam" id="PF00248">
    <property type="entry name" value="Aldo_ket_red"/>
    <property type="match status" value="1"/>
</dbReference>
<name>A0A4S2BRA5_9LACO</name>
<dbReference type="FunFam" id="3.20.20.100:FF:000002">
    <property type="entry name" value="2,5-diketo-D-gluconic acid reductase A"/>
    <property type="match status" value="1"/>
</dbReference>
<feature type="site" description="Lowers pKa of active site Tyr" evidence="5">
    <location>
        <position position="76"/>
    </location>
</feature>
<dbReference type="RefSeq" id="WP_004042711.1">
    <property type="nucleotide sequence ID" value="NZ_AQFR02000003.1"/>
</dbReference>
<feature type="active site" description="Proton donor" evidence="3">
    <location>
        <position position="51"/>
    </location>
</feature>
<evidence type="ECO:0000313" key="8">
    <source>
        <dbReference type="Proteomes" id="UP000309117"/>
    </source>
</evidence>
<feature type="domain" description="NADP-dependent oxidoreductase" evidence="6">
    <location>
        <begin position="19"/>
        <end position="269"/>
    </location>
</feature>
<dbReference type="EMBL" id="SRYV01000001">
    <property type="protein sequence ID" value="TGY17716.1"/>
    <property type="molecule type" value="Genomic_DNA"/>
</dbReference>
<feature type="binding site" evidence="4">
    <location>
        <position position="109"/>
    </location>
    <ligand>
        <name>substrate</name>
    </ligand>
</feature>
<evidence type="ECO:0000256" key="4">
    <source>
        <dbReference type="PIRSR" id="PIRSR000097-2"/>
    </source>
</evidence>
<keyword evidence="2" id="KW-0560">Oxidoreductase</keyword>
<dbReference type="InterPro" id="IPR020471">
    <property type="entry name" value="AKR"/>
</dbReference>
<dbReference type="InterPro" id="IPR018170">
    <property type="entry name" value="Aldo/ket_reductase_CS"/>
</dbReference>
<dbReference type="PROSITE" id="PS00062">
    <property type="entry name" value="ALDOKETO_REDUCTASE_2"/>
    <property type="match status" value="1"/>
</dbReference>
<dbReference type="PANTHER" id="PTHR43827">
    <property type="entry name" value="2,5-DIKETO-D-GLUCONIC ACID REDUCTASE"/>
    <property type="match status" value="1"/>
</dbReference>
<evidence type="ECO:0000256" key="1">
    <source>
        <dbReference type="ARBA" id="ARBA00007905"/>
    </source>
</evidence>
<evidence type="ECO:0000259" key="6">
    <source>
        <dbReference type="Pfam" id="PF00248"/>
    </source>
</evidence>
<dbReference type="CDD" id="cd19071">
    <property type="entry name" value="AKR_AKR1-5-like"/>
    <property type="match status" value="1"/>
</dbReference>
<evidence type="ECO:0000256" key="5">
    <source>
        <dbReference type="PIRSR" id="PIRSR000097-3"/>
    </source>
</evidence>
<gene>
    <name evidence="7" type="ORF">E5351_00990</name>
</gene>
<organism evidence="7 8">
    <name type="scientific">Lactobacillus intestinalis</name>
    <dbReference type="NCBI Taxonomy" id="151781"/>
    <lineage>
        <taxon>Bacteria</taxon>
        <taxon>Bacillati</taxon>
        <taxon>Bacillota</taxon>
        <taxon>Bacilli</taxon>
        <taxon>Lactobacillales</taxon>
        <taxon>Lactobacillaceae</taxon>
        <taxon>Lactobacillus</taxon>
    </lineage>
</organism>
<comment type="caution">
    <text evidence="7">The sequence shown here is derived from an EMBL/GenBank/DDBJ whole genome shotgun (WGS) entry which is preliminary data.</text>
</comment>
<dbReference type="PRINTS" id="PR00069">
    <property type="entry name" value="ALDKETRDTASE"/>
</dbReference>
<dbReference type="InterPro" id="IPR023210">
    <property type="entry name" value="NADP_OxRdtase_dom"/>
</dbReference>
<dbReference type="PANTHER" id="PTHR43827:SF13">
    <property type="entry name" value="ALDO_KETO REDUCTASE FAMILY PROTEIN"/>
    <property type="match status" value="1"/>
</dbReference>
<dbReference type="AlphaFoldDB" id="A0A4S2BRA5"/>
<sequence>MSVDNTLTLNNGIKIPKVQLGTWLMNNDEVKRAVQQAVKIGYRGFDTAKDYGNELGVGKGIWNSDIERSELFLTTKLPTNVKDYKNTKRAIDKALTTFGLDYIDLLLIHSPQPWIEVNRVSDRHFEGNLENWQAMEEALKAGKVRAIGVSNFLKEDVDNILKNGEIVPAVNQIEVNVGHTPWELMNYCQSQGMIIEAYSPLAHGRLLTNSKIKELAKKYRVSPAQLMLKYDLQLGCVVLPKSDDIDEMKQNLELDFTINSRDMDKLKRLEL</sequence>
<proteinExistence type="inferred from homology"/>